<dbReference type="InterPro" id="IPR009061">
    <property type="entry name" value="DNA-bd_dom_put_sf"/>
</dbReference>
<dbReference type="CDD" id="cd01109">
    <property type="entry name" value="HTH_YyaN"/>
    <property type="match status" value="1"/>
</dbReference>
<dbReference type="AlphaFoldDB" id="A0A0B7J7E3"/>
<dbReference type="eggNOG" id="COG0789">
    <property type="taxonomic scope" value="Bacteria"/>
</dbReference>
<dbReference type="SMART" id="SM00422">
    <property type="entry name" value="HTH_MERR"/>
    <property type="match status" value="1"/>
</dbReference>
<reference evidence="1 2" key="1">
    <citation type="submission" date="2018-01" db="EMBL/GenBank/DDBJ databases">
        <title>Whole genome sequencing of Histamine producing bacteria.</title>
        <authorList>
            <person name="Butler K."/>
        </authorList>
    </citation>
    <scope>NUCLEOTIDE SEQUENCE [LARGE SCALE GENOMIC DNA]</scope>
    <source>
        <strain evidence="1 2">FS-7.2</strain>
    </source>
</reference>
<dbReference type="PROSITE" id="PS50937">
    <property type="entry name" value="HTH_MERR_2"/>
    <property type="match status" value="1"/>
</dbReference>
<dbReference type="Pfam" id="PF13411">
    <property type="entry name" value="MerR_1"/>
    <property type="match status" value="1"/>
</dbReference>
<accession>A0A0B7J7E3</accession>
<protein>
    <submittedName>
        <fullName evidence="1">MerR family transcriptional regulator</fullName>
    </submittedName>
</protein>
<dbReference type="EMBL" id="PYNF01000007">
    <property type="protein sequence ID" value="PSU98872.1"/>
    <property type="molecule type" value="Genomic_DNA"/>
</dbReference>
<dbReference type="GeneID" id="29944672"/>
<dbReference type="PANTHER" id="PTHR30204:SF98">
    <property type="entry name" value="HTH-TYPE TRANSCRIPTIONAL REGULATOR ADHR"/>
    <property type="match status" value="1"/>
</dbReference>
<dbReference type="SUPFAM" id="SSF46955">
    <property type="entry name" value="Putative DNA-binding domain"/>
    <property type="match status" value="1"/>
</dbReference>
<dbReference type="Gene3D" id="1.10.1660.10">
    <property type="match status" value="1"/>
</dbReference>
<evidence type="ECO:0000313" key="1">
    <source>
        <dbReference type="EMBL" id="PSU98872.1"/>
    </source>
</evidence>
<evidence type="ECO:0000313" key="2">
    <source>
        <dbReference type="Proteomes" id="UP000241426"/>
    </source>
</evidence>
<dbReference type="RefSeq" id="WP_036794427.1">
    <property type="nucleotide sequence ID" value="NZ_JAUZMX010000001.1"/>
</dbReference>
<dbReference type="InterPro" id="IPR047057">
    <property type="entry name" value="MerR_fam"/>
</dbReference>
<comment type="caution">
    <text evidence="1">The sequence shown here is derived from an EMBL/GenBank/DDBJ whole genome shotgun (WGS) entry which is preliminary data.</text>
</comment>
<sequence>MNMREFSSLVGLSPHTLRYYEKIGLLKNVQRNSSGHRAYTSKDLTWIIFVKRLKETAMPLDNILVYASLRELGSESLSQRQKLLELHQETLTVHIAQQEKHMAALEEKINLYKCGKVR</sequence>
<dbReference type="PANTHER" id="PTHR30204">
    <property type="entry name" value="REDOX-CYCLING DRUG-SENSING TRANSCRIPTIONAL ACTIVATOR SOXR"/>
    <property type="match status" value="1"/>
</dbReference>
<dbReference type="Proteomes" id="UP000241426">
    <property type="component" value="Unassembled WGS sequence"/>
</dbReference>
<organism evidence="1 2">
    <name type="scientific">Photobacterium kishitanii</name>
    <dbReference type="NCBI Taxonomy" id="318456"/>
    <lineage>
        <taxon>Bacteria</taxon>
        <taxon>Pseudomonadati</taxon>
        <taxon>Pseudomonadota</taxon>
        <taxon>Gammaproteobacteria</taxon>
        <taxon>Vibrionales</taxon>
        <taxon>Vibrionaceae</taxon>
        <taxon>Photobacterium</taxon>
    </lineage>
</organism>
<dbReference type="InterPro" id="IPR000551">
    <property type="entry name" value="MerR-type_HTH_dom"/>
</dbReference>
<gene>
    <name evidence="1" type="ORF">C9J27_10235</name>
</gene>
<accession>A0A2T3KI33</accession>
<name>A0A0B7J7E3_9GAMM</name>
<proteinExistence type="predicted"/>
<dbReference type="GO" id="GO:0003700">
    <property type="term" value="F:DNA-binding transcription factor activity"/>
    <property type="evidence" value="ECO:0007669"/>
    <property type="project" value="InterPro"/>
</dbReference>
<dbReference type="GO" id="GO:0003677">
    <property type="term" value="F:DNA binding"/>
    <property type="evidence" value="ECO:0007669"/>
    <property type="project" value="InterPro"/>
</dbReference>